<evidence type="ECO:0000313" key="3">
    <source>
        <dbReference type="Proteomes" id="UP000072741"/>
    </source>
</evidence>
<gene>
    <name evidence="2" type="ORF">NS331_00840</name>
</gene>
<dbReference type="Proteomes" id="UP000072741">
    <property type="component" value="Unassembled WGS sequence"/>
</dbReference>
<organism evidence="2 3">
    <name type="scientific">Pseudacidovorax intermedius</name>
    <dbReference type="NCBI Taxonomy" id="433924"/>
    <lineage>
        <taxon>Bacteria</taxon>
        <taxon>Pseudomonadati</taxon>
        <taxon>Pseudomonadota</taxon>
        <taxon>Betaproteobacteria</taxon>
        <taxon>Burkholderiales</taxon>
        <taxon>Comamonadaceae</taxon>
        <taxon>Pseudacidovorax</taxon>
    </lineage>
</organism>
<accession>A0A147HCC2</accession>
<comment type="caution">
    <text evidence="2">The sequence shown here is derived from an EMBL/GenBank/DDBJ whole genome shotgun (WGS) entry which is preliminary data.</text>
</comment>
<feature type="region of interest" description="Disordered" evidence="1">
    <location>
        <begin position="74"/>
        <end position="93"/>
    </location>
</feature>
<dbReference type="AlphaFoldDB" id="A0A147HCC2"/>
<reference evidence="2 3" key="1">
    <citation type="journal article" date="2016" name="Front. Microbiol.">
        <title>Genomic Resource of Rice Seed Associated Bacteria.</title>
        <authorList>
            <person name="Midha S."/>
            <person name="Bansal K."/>
            <person name="Sharma S."/>
            <person name="Kumar N."/>
            <person name="Patil P.P."/>
            <person name="Chaudhry V."/>
            <person name="Patil P.B."/>
        </authorList>
    </citation>
    <scope>NUCLEOTIDE SEQUENCE [LARGE SCALE GENOMIC DNA]</scope>
    <source>
        <strain evidence="2 3">NS331</strain>
    </source>
</reference>
<evidence type="ECO:0000313" key="2">
    <source>
        <dbReference type="EMBL" id="KTT27719.1"/>
    </source>
</evidence>
<sequence>MEVAMSLEYLARIENERFPLAVRQPAELDHVLLLKAAQLITASVPPAGPFGAGTAREAVVFGITELGVRTLRQSGLPPEAPLHRPTRAADFDA</sequence>
<proteinExistence type="predicted"/>
<name>A0A147HCC2_9BURK</name>
<protein>
    <submittedName>
        <fullName evidence="2">Uncharacterized protein</fullName>
    </submittedName>
</protein>
<evidence type="ECO:0000256" key="1">
    <source>
        <dbReference type="SAM" id="MobiDB-lite"/>
    </source>
</evidence>
<dbReference type="EMBL" id="LDSL01000007">
    <property type="protein sequence ID" value="KTT27719.1"/>
    <property type="molecule type" value="Genomic_DNA"/>
</dbReference>
<keyword evidence="3" id="KW-1185">Reference proteome</keyword>